<dbReference type="EMBL" id="UINC01069095">
    <property type="protein sequence ID" value="SVC02207.1"/>
    <property type="molecule type" value="Genomic_DNA"/>
</dbReference>
<sequence length="56" mass="6505">ISSAVPSKLHIPEDTDPRTFYGAILHIDKKWRDGVIWSLDGYKKRLEIEEEFPPPL</sequence>
<protein>
    <submittedName>
        <fullName evidence="1">Uncharacterized protein</fullName>
    </submittedName>
</protein>
<reference evidence="1" key="1">
    <citation type="submission" date="2018-05" db="EMBL/GenBank/DDBJ databases">
        <authorList>
            <person name="Lanie J.A."/>
            <person name="Ng W.-L."/>
            <person name="Kazmierczak K.M."/>
            <person name="Andrzejewski T.M."/>
            <person name="Davidsen T.M."/>
            <person name="Wayne K.J."/>
            <person name="Tettelin H."/>
            <person name="Glass J.I."/>
            <person name="Rusch D."/>
            <person name="Podicherti R."/>
            <person name="Tsui H.-C.T."/>
            <person name="Winkler M.E."/>
        </authorList>
    </citation>
    <scope>NUCLEOTIDE SEQUENCE</scope>
</reference>
<evidence type="ECO:0000313" key="1">
    <source>
        <dbReference type="EMBL" id="SVC02207.1"/>
    </source>
</evidence>
<accession>A0A382ISN1</accession>
<organism evidence="1">
    <name type="scientific">marine metagenome</name>
    <dbReference type="NCBI Taxonomy" id="408172"/>
    <lineage>
        <taxon>unclassified sequences</taxon>
        <taxon>metagenomes</taxon>
        <taxon>ecological metagenomes</taxon>
    </lineage>
</organism>
<dbReference type="AlphaFoldDB" id="A0A382ISN1"/>
<feature type="non-terminal residue" evidence="1">
    <location>
        <position position="1"/>
    </location>
</feature>
<name>A0A382ISN1_9ZZZZ</name>
<gene>
    <name evidence="1" type="ORF">METZ01_LOCUS255061</name>
</gene>
<proteinExistence type="predicted"/>